<evidence type="ECO:0008006" key="2">
    <source>
        <dbReference type="Google" id="ProtNLM"/>
    </source>
</evidence>
<protein>
    <recommendedName>
        <fullName evidence="2">Mobilization protein</fullName>
    </recommendedName>
</protein>
<sequence>MMMEKTSKTIPTIEELTTFIEESKVSVTGAYEQASVVLMVDDAVIGTLGNFSASIGKAKSKKTFNVSALVASALCNDTVLQYRASFPEDKRKILYIDTEQGQSHCQKVLKRILLMADLPSDKDVNNLIMLGLRKYSPEMRVAIVEQAINSISELGLVVIDGIRDFVYDINSPIEATDIISKFMQWTDDRQIHIHTILHQNKNDEHARGHIGTELNNKAETIMQVEVDKTDKSISVVEAIHIRDREFEPFAFCINEAALPELVDSYHPKEKKQGRPPKKDFDPYTDITEMEHRAGLDATFAQGDIAGYDDLLEQVKKGYRSQGIKIGHNKAVKVIRFLRNKRMIINVGKKYIINPDYHY</sequence>
<dbReference type="Gene3D" id="3.40.50.300">
    <property type="entry name" value="P-loop containing nucleotide triphosphate hydrolases"/>
    <property type="match status" value="1"/>
</dbReference>
<gene>
    <name evidence="1" type="ORF">EVA_15417</name>
</gene>
<dbReference type="Pfam" id="PF13481">
    <property type="entry name" value="AAA_25"/>
    <property type="match status" value="1"/>
</dbReference>
<accession>J9G3S3</accession>
<dbReference type="EMBL" id="AMCI01005267">
    <property type="protein sequence ID" value="EJW96477.1"/>
    <property type="molecule type" value="Genomic_DNA"/>
</dbReference>
<evidence type="ECO:0000313" key="1">
    <source>
        <dbReference type="EMBL" id="EJW96477.1"/>
    </source>
</evidence>
<dbReference type="AlphaFoldDB" id="J9G3S3"/>
<organism evidence="1">
    <name type="scientific">gut metagenome</name>
    <dbReference type="NCBI Taxonomy" id="749906"/>
    <lineage>
        <taxon>unclassified sequences</taxon>
        <taxon>metagenomes</taxon>
        <taxon>organismal metagenomes</taxon>
    </lineage>
</organism>
<comment type="caution">
    <text evidence="1">The sequence shown here is derived from an EMBL/GenBank/DDBJ whole genome shotgun (WGS) entry which is preliminary data.</text>
</comment>
<dbReference type="InterPro" id="IPR027417">
    <property type="entry name" value="P-loop_NTPase"/>
</dbReference>
<proteinExistence type="predicted"/>
<name>J9G3S3_9ZZZZ</name>
<reference evidence="1" key="1">
    <citation type="journal article" date="2012" name="PLoS ONE">
        <title>Gene sets for utilization of primary and secondary nutrition supplies in the distal gut of endangered iberian lynx.</title>
        <authorList>
            <person name="Alcaide M."/>
            <person name="Messina E."/>
            <person name="Richter M."/>
            <person name="Bargiela R."/>
            <person name="Peplies J."/>
            <person name="Huws S.A."/>
            <person name="Newbold C.J."/>
            <person name="Golyshin P.N."/>
            <person name="Simon M.A."/>
            <person name="Lopez G."/>
            <person name="Yakimov M.M."/>
            <person name="Ferrer M."/>
        </authorList>
    </citation>
    <scope>NUCLEOTIDE SEQUENCE</scope>
</reference>